<dbReference type="SUPFAM" id="SSF52833">
    <property type="entry name" value="Thioredoxin-like"/>
    <property type="match status" value="1"/>
</dbReference>
<dbReference type="NCBIfam" id="TIGR02180">
    <property type="entry name" value="GRX_euk"/>
    <property type="match status" value="1"/>
</dbReference>
<dbReference type="GO" id="GO:0034599">
    <property type="term" value="P:cellular response to oxidative stress"/>
    <property type="evidence" value="ECO:0007669"/>
    <property type="project" value="TreeGrafter"/>
</dbReference>
<dbReference type="OMA" id="VAQNANF"/>
<dbReference type="Gene3D" id="3.40.30.10">
    <property type="entry name" value="Glutaredoxin"/>
    <property type="match status" value="1"/>
</dbReference>
<keyword evidence="3" id="KW-0411">Iron-sulfur</keyword>
<dbReference type="PROSITE" id="PS51354">
    <property type="entry name" value="GLUTAREDOXIN_2"/>
    <property type="match status" value="1"/>
</dbReference>
<dbReference type="InterPro" id="IPR002109">
    <property type="entry name" value="Glutaredoxin"/>
</dbReference>
<keyword evidence="5" id="KW-0732">Signal</keyword>
<dbReference type="GO" id="GO:0005801">
    <property type="term" value="C:cis-Golgi network"/>
    <property type="evidence" value="ECO:0007669"/>
    <property type="project" value="UniProtKB-ARBA"/>
</dbReference>
<name>A0A061AW47_CYBFA</name>
<dbReference type="VEuPathDB" id="FungiDB:BON22_4856"/>
<dbReference type="CDD" id="cd03419">
    <property type="entry name" value="GRX_GRXh_1_2_like"/>
    <property type="match status" value="1"/>
</dbReference>
<evidence type="ECO:0000259" key="6">
    <source>
        <dbReference type="Pfam" id="PF00462"/>
    </source>
</evidence>
<dbReference type="GO" id="GO:0005796">
    <property type="term" value="C:Golgi lumen"/>
    <property type="evidence" value="ECO:0007669"/>
    <property type="project" value="TreeGrafter"/>
</dbReference>
<keyword evidence="2" id="KW-0001">2Fe-2S</keyword>
<dbReference type="OrthoDB" id="423313at2759"/>
<reference evidence="8" key="3">
    <citation type="submission" date="2017-01" db="EMBL/GenBank/DDBJ databases">
        <authorList>
            <person name="Mah S.A."/>
            <person name="Swanson W.J."/>
            <person name="Moy G.W."/>
            <person name="Vacquier V.D."/>
        </authorList>
    </citation>
    <scope>NUCLEOTIDE SEQUENCE [LARGE SCALE GENOMIC DNA]</scope>
    <source>
        <strain evidence="8">65</strain>
    </source>
</reference>
<dbReference type="InterPro" id="IPR036249">
    <property type="entry name" value="Thioredoxin-like_sf"/>
</dbReference>
<dbReference type="EMBL" id="LK052893">
    <property type="protein sequence ID" value="CDR41878.1"/>
    <property type="molecule type" value="Genomic_DNA"/>
</dbReference>
<proteinExistence type="inferred from homology"/>
<feature type="domain" description="Glutaredoxin" evidence="6">
    <location>
        <begin position="140"/>
        <end position="202"/>
    </location>
</feature>
<keyword evidence="2" id="KW-0408">Iron</keyword>
<dbReference type="GO" id="GO:0004362">
    <property type="term" value="F:glutathione-disulfide reductase (NADPH) activity"/>
    <property type="evidence" value="ECO:0007669"/>
    <property type="project" value="UniProtKB-ARBA"/>
</dbReference>
<comment type="similarity">
    <text evidence="1">Belongs to the glutaredoxin family. Monothiol subfamily.</text>
</comment>
<feature type="chain" id="PRO_5015026808" evidence="5">
    <location>
        <begin position="32"/>
        <end position="243"/>
    </location>
</feature>
<evidence type="ECO:0000256" key="1">
    <source>
        <dbReference type="ARBA" id="ARBA00009630"/>
    </source>
</evidence>
<evidence type="ECO:0000256" key="4">
    <source>
        <dbReference type="SAM" id="MobiDB-lite"/>
    </source>
</evidence>
<dbReference type="InterPro" id="IPR014025">
    <property type="entry name" value="Glutaredoxin_subgr"/>
</dbReference>
<dbReference type="Proteomes" id="UP000189513">
    <property type="component" value="Unassembled WGS sequence"/>
</dbReference>
<dbReference type="Pfam" id="PF00462">
    <property type="entry name" value="Glutaredoxin"/>
    <property type="match status" value="1"/>
</dbReference>
<dbReference type="FunFam" id="3.40.30.10:FF:000093">
    <property type="entry name" value="Glutaredoxin 2"/>
    <property type="match status" value="1"/>
</dbReference>
<gene>
    <name evidence="8" type="ORF">BON22_4856</name>
    <name evidence="7" type="ORF">CYFA0S_08e01090g</name>
</gene>
<reference evidence="7" key="1">
    <citation type="journal article" date="2014" name="Genome Announc.">
        <title>Genome sequence of the yeast Cyberlindnera fabianii (Hansenula fabianii).</title>
        <authorList>
            <person name="Freel K.C."/>
            <person name="Sarilar V."/>
            <person name="Neuveglise C."/>
            <person name="Devillers H."/>
            <person name="Friedrich A."/>
            <person name="Schacherer J."/>
        </authorList>
    </citation>
    <scope>NUCLEOTIDE SEQUENCE</scope>
    <source>
        <strain evidence="7">YJS4271</strain>
    </source>
</reference>
<feature type="signal peptide" evidence="5">
    <location>
        <begin position="1"/>
        <end position="31"/>
    </location>
</feature>
<evidence type="ECO:0000313" key="9">
    <source>
        <dbReference type="Proteomes" id="UP000189513"/>
    </source>
</evidence>
<feature type="region of interest" description="Disordered" evidence="4">
    <location>
        <begin position="93"/>
        <end position="117"/>
    </location>
</feature>
<evidence type="ECO:0000256" key="5">
    <source>
        <dbReference type="SAM" id="SignalP"/>
    </source>
</evidence>
<dbReference type="GO" id="GO:0051537">
    <property type="term" value="F:2 iron, 2 sulfur cluster binding"/>
    <property type="evidence" value="ECO:0007669"/>
    <property type="project" value="UniProtKB-KW"/>
</dbReference>
<dbReference type="EMBL" id="MPUK01000012">
    <property type="protein sequence ID" value="ONH65219.1"/>
    <property type="molecule type" value="Genomic_DNA"/>
</dbReference>
<organism evidence="7">
    <name type="scientific">Cyberlindnera fabianii</name>
    <name type="common">Yeast</name>
    <name type="synonym">Hansenula fabianii</name>
    <dbReference type="NCBI Taxonomy" id="36022"/>
    <lineage>
        <taxon>Eukaryota</taxon>
        <taxon>Fungi</taxon>
        <taxon>Dikarya</taxon>
        <taxon>Ascomycota</taxon>
        <taxon>Saccharomycotina</taxon>
        <taxon>Saccharomycetes</taxon>
        <taxon>Phaffomycetales</taxon>
        <taxon>Phaffomycetaceae</taxon>
        <taxon>Cyberlindnera</taxon>
    </lineage>
</organism>
<dbReference type="InterPro" id="IPR011899">
    <property type="entry name" value="Glutaredoxin_euk/vir"/>
</dbReference>
<keyword evidence="9" id="KW-1185">Reference proteome</keyword>
<dbReference type="PRINTS" id="PR00160">
    <property type="entry name" value="GLUTAREDOXIN"/>
</dbReference>
<feature type="compositionally biased region" description="Basic and acidic residues" evidence="4">
    <location>
        <begin position="93"/>
        <end position="108"/>
    </location>
</feature>
<reference evidence="9" key="2">
    <citation type="journal article" date="2017" name="Genome Announc.">
        <title>Genome sequences of Cyberlindnera fabianii 65, Pichia kudriavzevii 129, and Saccharomyces cerevisiae 131 isolated from fermented masau fruits in Zimbabwe.</title>
        <authorList>
            <person name="van Rijswijck I.M.H."/>
            <person name="Derks M.F.L."/>
            <person name="Abee T."/>
            <person name="de Ridder D."/>
            <person name="Smid E.J."/>
        </authorList>
    </citation>
    <scope>NUCLEOTIDE SEQUENCE [LARGE SCALE GENOMIC DNA]</scope>
    <source>
        <strain evidence="9">65</strain>
    </source>
</reference>
<keyword evidence="2" id="KW-0479">Metal-binding</keyword>
<dbReference type="GO" id="GO:0000324">
    <property type="term" value="C:fungal-type vacuole"/>
    <property type="evidence" value="ECO:0007669"/>
    <property type="project" value="TreeGrafter"/>
</dbReference>
<accession>A0A061AW47</accession>
<evidence type="ECO:0000313" key="7">
    <source>
        <dbReference type="EMBL" id="CDR41878.1"/>
    </source>
</evidence>
<evidence type="ECO:0000256" key="3">
    <source>
        <dbReference type="ARBA" id="ARBA00023014"/>
    </source>
</evidence>
<dbReference type="PANTHER" id="PTHR45694">
    <property type="entry name" value="GLUTAREDOXIN 2"/>
    <property type="match status" value="1"/>
</dbReference>
<evidence type="ECO:0000313" key="8">
    <source>
        <dbReference type="EMBL" id="ONH65219.1"/>
    </source>
</evidence>
<dbReference type="STRING" id="36022.A0A061AW47"/>
<dbReference type="AlphaFoldDB" id="A0A061AW47"/>
<evidence type="ECO:0000256" key="2">
    <source>
        <dbReference type="ARBA" id="ARBA00022714"/>
    </source>
</evidence>
<dbReference type="PANTHER" id="PTHR45694:SF5">
    <property type="entry name" value="GLUTAREDOXIN 2"/>
    <property type="match status" value="1"/>
</dbReference>
<sequence length="243" mass="26442">MVSSRKSRILALSAVLLTLVFVMITTHNRSAAGMASFHGNSAKQAATETTTRIGGIDESAIKSNEDKIKQKIQQGKVEQAVNAGATEKELKELRKQQQAEIQHQREQGKPITPGSASTNEADIVFDPAQELQSIMSLSPVVIFSKSYCGYSKALKNLLSSEYELNPAPTIVELDKHKQGRALQDYIAQKTGRKTVPNLLINGISRGGSDEMRKLHDEGKLLAMLNQWGGKSVKATKINAPSNS</sequence>
<protein>
    <submittedName>
        <fullName evidence="7">CYFA0S08e01090g1_1</fullName>
    </submittedName>
    <submittedName>
        <fullName evidence="8">Monothiol glutaredoxin-6</fullName>
    </submittedName>
</protein>